<dbReference type="Pfam" id="PF13560">
    <property type="entry name" value="HTH_31"/>
    <property type="match status" value="1"/>
</dbReference>
<dbReference type="AlphaFoldDB" id="A0A4Z0HGH9"/>
<dbReference type="PROSITE" id="PS50943">
    <property type="entry name" value="HTH_CROC1"/>
    <property type="match status" value="1"/>
</dbReference>
<dbReference type="Pfam" id="PF19054">
    <property type="entry name" value="DUF5753"/>
    <property type="match status" value="1"/>
</dbReference>
<dbReference type="InterPro" id="IPR010982">
    <property type="entry name" value="Lambda_DNA-bd_dom_sf"/>
</dbReference>
<dbReference type="RefSeq" id="WP_135336877.1">
    <property type="nucleotide sequence ID" value="NZ_JBHLTX010000035.1"/>
</dbReference>
<accession>A0A4Z0HGH9</accession>
<dbReference type="EMBL" id="SRID01000002">
    <property type="protein sequence ID" value="TGB19370.1"/>
    <property type="molecule type" value="Genomic_DNA"/>
</dbReference>
<organism evidence="2 3">
    <name type="scientific">Streptomyces palmae</name>
    <dbReference type="NCBI Taxonomy" id="1701085"/>
    <lineage>
        <taxon>Bacteria</taxon>
        <taxon>Bacillati</taxon>
        <taxon>Actinomycetota</taxon>
        <taxon>Actinomycetes</taxon>
        <taxon>Kitasatosporales</taxon>
        <taxon>Streptomycetaceae</taxon>
        <taxon>Streptomyces</taxon>
    </lineage>
</organism>
<dbReference type="InterPro" id="IPR043917">
    <property type="entry name" value="DUF5753"/>
</dbReference>
<gene>
    <name evidence="2" type="ORF">E4099_00620</name>
</gene>
<name>A0A4Z0HGH9_9ACTN</name>
<proteinExistence type="predicted"/>
<dbReference type="Gene3D" id="1.10.260.40">
    <property type="entry name" value="lambda repressor-like DNA-binding domains"/>
    <property type="match status" value="1"/>
</dbReference>
<dbReference type="Proteomes" id="UP000297948">
    <property type="component" value="Unassembled WGS sequence"/>
</dbReference>
<feature type="domain" description="HTH cro/C1-type" evidence="1">
    <location>
        <begin position="18"/>
        <end position="73"/>
    </location>
</feature>
<evidence type="ECO:0000313" key="3">
    <source>
        <dbReference type="Proteomes" id="UP000297948"/>
    </source>
</evidence>
<dbReference type="InterPro" id="IPR001387">
    <property type="entry name" value="Cro/C1-type_HTH"/>
</dbReference>
<keyword evidence="3" id="KW-1185">Reference proteome</keyword>
<reference evidence="2 3" key="1">
    <citation type="submission" date="2019-03" db="EMBL/GenBank/DDBJ databases">
        <authorList>
            <person name="Gonzalez-Pimentel J.L."/>
        </authorList>
    </citation>
    <scope>NUCLEOTIDE SEQUENCE [LARGE SCALE GENOMIC DNA]</scope>
    <source>
        <strain evidence="2 3">JCM 31289</strain>
    </source>
</reference>
<dbReference type="SMART" id="SM00530">
    <property type="entry name" value="HTH_XRE"/>
    <property type="match status" value="1"/>
</dbReference>
<protein>
    <submittedName>
        <fullName evidence="2">XRE family transcriptional regulator</fullName>
    </submittedName>
</protein>
<evidence type="ECO:0000259" key="1">
    <source>
        <dbReference type="PROSITE" id="PS50943"/>
    </source>
</evidence>
<dbReference type="CDD" id="cd00093">
    <property type="entry name" value="HTH_XRE"/>
    <property type="match status" value="1"/>
</dbReference>
<evidence type="ECO:0000313" key="2">
    <source>
        <dbReference type="EMBL" id="TGB19370.1"/>
    </source>
</evidence>
<dbReference type="GO" id="GO:0003677">
    <property type="term" value="F:DNA binding"/>
    <property type="evidence" value="ECO:0007669"/>
    <property type="project" value="InterPro"/>
</dbReference>
<comment type="caution">
    <text evidence="2">The sequence shown here is derived from an EMBL/GenBank/DDBJ whole genome shotgun (WGS) entry which is preliminary data.</text>
</comment>
<sequence length="284" mass="31852">MPPRKAPTARQRRLAAELRKMREHAGLTIGDAAQLLSTDRTTISNIESGRFGVSADRVRTWSTNYACPDAAYVNALASMAEERGKGWWEQHRTTLSTSALDLAELEYHARSLTVFQVVYVPGLLQTEEYARALFSQTVPELSAIEVQRRVSHRMQRKCILERSPQGTECTFIIHEAALRMLFAGQDGQRRQLDRLAELSEQDRITIRIIPFSAGAFPGANSSLTYASGPVPQLDTVSLDTAHGSLFLDAENHLENYRSILRRTLKVSLAPNESRDFIHTMAKQL</sequence>
<dbReference type="SUPFAM" id="SSF47413">
    <property type="entry name" value="lambda repressor-like DNA-binding domains"/>
    <property type="match status" value="1"/>
</dbReference>
<dbReference type="OrthoDB" id="3462393at2"/>